<name>A0A484GP26_SOUCH</name>
<proteinExistence type="predicted"/>
<gene>
    <name evidence="2" type="ORF">DBR06_SOUSAS37110003</name>
</gene>
<dbReference type="EMBL" id="QWLN02005517">
    <property type="protein sequence ID" value="TEA37472.1"/>
    <property type="molecule type" value="Genomic_DNA"/>
</dbReference>
<organism evidence="2 3">
    <name type="scientific">Sousa chinensis</name>
    <name type="common">Indo-pacific humpbacked dolphin</name>
    <name type="synonym">Steno chinensis</name>
    <dbReference type="NCBI Taxonomy" id="103600"/>
    <lineage>
        <taxon>Eukaryota</taxon>
        <taxon>Metazoa</taxon>
        <taxon>Chordata</taxon>
        <taxon>Craniata</taxon>
        <taxon>Vertebrata</taxon>
        <taxon>Euteleostomi</taxon>
        <taxon>Mammalia</taxon>
        <taxon>Eutheria</taxon>
        <taxon>Laurasiatheria</taxon>
        <taxon>Artiodactyla</taxon>
        <taxon>Whippomorpha</taxon>
        <taxon>Cetacea</taxon>
        <taxon>Odontoceti</taxon>
        <taxon>Delphinidae</taxon>
        <taxon>Sousa</taxon>
    </lineage>
</organism>
<reference evidence="2 3" key="1">
    <citation type="journal article" date="2018" name="Genomics">
        <title>Molecular footprints of inshore aquatic adaptation in Indo-Pacific humpback dolphin (Sousa chinensis).</title>
        <authorList>
            <person name="Ming Y."/>
            <person name="Jian J."/>
            <person name="Yu F."/>
            <person name="Yu X."/>
            <person name="Wang J."/>
            <person name="Liu W."/>
        </authorList>
    </citation>
    <scope>NUCLEOTIDE SEQUENCE [LARGE SCALE GENOMIC DNA]</scope>
    <source>
        <strain evidence="2">MY-2018</strain>
        <tissue evidence="2">Skin</tissue>
    </source>
</reference>
<protein>
    <submittedName>
        <fullName evidence="2">Uncharacterized protein</fullName>
    </submittedName>
</protein>
<evidence type="ECO:0000313" key="2">
    <source>
        <dbReference type="EMBL" id="TEA37472.1"/>
    </source>
</evidence>
<evidence type="ECO:0000313" key="3">
    <source>
        <dbReference type="Proteomes" id="UP000295264"/>
    </source>
</evidence>
<sequence length="143" mass="16063">MPMSSLPAAILSQMIAVSNVSPPPLLSIPSLQMPKNIDYPQLNTLCHMRGIQYSQTNILSAHNIFMKQYPKIFLQNKTRLPKLFKEEGKRKPAEGTAESKPQQPDDSHNISIHVKKARGGHTLYGPKTSEEKLVEFMAILKKL</sequence>
<accession>A0A484GP26</accession>
<feature type="compositionally biased region" description="Basic and acidic residues" evidence="1">
    <location>
        <begin position="83"/>
        <end position="93"/>
    </location>
</feature>
<feature type="region of interest" description="Disordered" evidence="1">
    <location>
        <begin position="83"/>
        <end position="125"/>
    </location>
</feature>
<comment type="caution">
    <text evidence="2">The sequence shown here is derived from an EMBL/GenBank/DDBJ whole genome shotgun (WGS) entry which is preliminary data.</text>
</comment>
<dbReference type="Proteomes" id="UP000295264">
    <property type="component" value="Unassembled WGS sequence"/>
</dbReference>
<evidence type="ECO:0000256" key="1">
    <source>
        <dbReference type="SAM" id="MobiDB-lite"/>
    </source>
</evidence>
<dbReference type="AlphaFoldDB" id="A0A484GP26"/>
<keyword evidence="3" id="KW-1185">Reference proteome</keyword>